<name>A0A381KPF9_9ENTR</name>
<protein>
    <submittedName>
        <fullName evidence="2">Uncharacterized protein</fullName>
    </submittedName>
</protein>
<organism evidence="2 3">
    <name type="scientific">Buttiauxella agrestis</name>
    <dbReference type="NCBI Taxonomy" id="82977"/>
    <lineage>
        <taxon>Bacteria</taxon>
        <taxon>Pseudomonadati</taxon>
        <taxon>Pseudomonadota</taxon>
        <taxon>Gammaproteobacteria</taxon>
        <taxon>Enterobacterales</taxon>
        <taxon>Enterobacteriaceae</taxon>
        <taxon>Buttiauxella</taxon>
    </lineage>
</organism>
<evidence type="ECO:0000313" key="2">
    <source>
        <dbReference type="EMBL" id="SUY92892.1"/>
    </source>
</evidence>
<dbReference type="AlphaFoldDB" id="A0A381KPF9"/>
<dbReference type="RefSeq" id="WP_115632122.1">
    <property type="nucleotide sequence ID" value="NZ_UIGI01000002.1"/>
</dbReference>
<gene>
    <name evidence="2" type="ORF">NCTC12119_04922</name>
</gene>
<sequence length="232" mass="27351">MTDQSQLERTKNPVQVKKPATTKRVPRDVSNAPGMVTLLLTPTTPEFNYYLRKKENQVIKDLENVSRAITTLSHTVRPNRTPELSKMIDDWFESLHQENNVLRIELLKYIEELVEDPNDPFFKSVRFTPFSFDSFTLNCNHLNTMKFIRYIFDMNTAVGELYRKNLYGLVSHSQYQMMTNNILTSITITIDRINKTLRVKNRVEGKYSPDEFIEKLQKYKSVQQYIENEINQ</sequence>
<feature type="region of interest" description="Disordered" evidence="1">
    <location>
        <begin position="1"/>
        <end position="28"/>
    </location>
</feature>
<reference evidence="2 3" key="1">
    <citation type="submission" date="2018-06" db="EMBL/GenBank/DDBJ databases">
        <authorList>
            <consortium name="Pathogen Informatics"/>
            <person name="Doyle S."/>
        </authorList>
    </citation>
    <scope>NUCLEOTIDE SEQUENCE [LARGE SCALE GENOMIC DNA]</scope>
    <source>
        <strain evidence="2 3">NCTC12119</strain>
    </source>
</reference>
<dbReference type="Proteomes" id="UP000255528">
    <property type="component" value="Unassembled WGS sequence"/>
</dbReference>
<feature type="compositionally biased region" description="Basic and acidic residues" evidence="1">
    <location>
        <begin position="1"/>
        <end position="11"/>
    </location>
</feature>
<proteinExistence type="predicted"/>
<evidence type="ECO:0000313" key="3">
    <source>
        <dbReference type="Proteomes" id="UP000255528"/>
    </source>
</evidence>
<dbReference type="EMBL" id="UIGI01000002">
    <property type="protein sequence ID" value="SUY92892.1"/>
    <property type="molecule type" value="Genomic_DNA"/>
</dbReference>
<accession>A0A381KPF9</accession>
<evidence type="ECO:0000256" key="1">
    <source>
        <dbReference type="SAM" id="MobiDB-lite"/>
    </source>
</evidence>